<organism evidence="1 2">
    <name type="scientific">Brachionus plicatilis</name>
    <name type="common">Marine rotifer</name>
    <name type="synonym">Brachionus muelleri</name>
    <dbReference type="NCBI Taxonomy" id="10195"/>
    <lineage>
        <taxon>Eukaryota</taxon>
        <taxon>Metazoa</taxon>
        <taxon>Spiralia</taxon>
        <taxon>Gnathifera</taxon>
        <taxon>Rotifera</taxon>
        <taxon>Eurotatoria</taxon>
        <taxon>Monogononta</taxon>
        <taxon>Pseudotrocha</taxon>
        <taxon>Ploima</taxon>
        <taxon>Brachionidae</taxon>
        <taxon>Brachionus</taxon>
    </lineage>
</organism>
<keyword evidence="2" id="KW-1185">Reference proteome</keyword>
<dbReference type="Proteomes" id="UP000276133">
    <property type="component" value="Unassembled WGS sequence"/>
</dbReference>
<reference evidence="1 2" key="1">
    <citation type="journal article" date="2018" name="Sci. Rep.">
        <title>Genomic signatures of local adaptation to the degree of environmental predictability in rotifers.</title>
        <authorList>
            <person name="Franch-Gras L."/>
            <person name="Hahn C."/>
            <person name="Garcia-Roger E.M."/>
            <person name="Carmona M.J."/>
            <person name="Serra M."/>
            <person name="Gomez A."/>
        </authorList>
    </citation>
    <scope>NUCLEOTIDE SEQUENCE [LARGE SCALE GENOMIC DNA]</scope>
    <source>
        <strain evidence="1">HYR1</strain>
    </source>
</reference>
<gene>
    <name evidence="1" type="ORF">BpHYR1_006550</name>
</gene>
<dbReference type="AlphaFoldDB" id="A0A3M7SZ39"/>
<evidence type="ECO:0000313" key="1">
    <source>
        <dbReference type="EMBL" id="RNA41093.1"/>
    </source>
</evidence>
<proteinExistence type="predicted"/>
<accession>A0A3M7SZ39</accession>
<comment type="caution">
    <text evidence="1">The sequence shown here is derived from an EMBL/GenBank/DDBJ whole genome shotgun (WGS) entry which is preliminary data.</text>
</comment>
<sequence>MKNVIIPDNHRNDEINSKRKKVGFGLYSKSREHEFTASYQKFYVLLVYQNFLEILAYSGDLIKGFYEKFRKILKKFFNEKCDFFLRLITIKIFSMDRNVCLKIMQNCTELLKSHKVKVKSSPQVLVNLLPFHRVIKAATLIFCRSIKITYPSSNQKDLFINVFGLKNSSGQSDTRKYVAIIALAGYISFSVELYGLEWAAT</sequence>
<evidence type="ECO:0000313" key="2">
    <source>
        <dbReference type="Proteomes" id="UP000276133"/>
    </source>
</evidence>
<name>A0A3M7SZ39_BRAPC</name>
<dbReference type="EMBL" id="REGN01000559">
    <property type="protein sequence ID" value="RNA41093.1"/>
    <property type="molecule type" value="Genomic_DNA"/>
</dbReference>
<protein>
    <submittedName>
        <fullName evidence="1">Uncharacterized protein</fullName>
    </submittedName>
</protein>